<accession>A0A1Y2M9K1</accession>
<dbReference type="EMBL" id="KZ107839">
    <property type="protein sequence ID" value="OSS52692.1"/>
    <property type="molecule type" value="Genomic_DNA"/>
</dbReference>
<name>A0A1Y2M9K1_EPING</name>
<evidence type="ECO:0000313" key="1">
    <source>
        <dbReference type="EMBL" id="OSS52692.1"/>
    </source>
</evidence>
<protein>
    <submittedName>
        <fullName evidence="1">Uncharacterized protein</fullName>
    </submittedName>
</protein>
<dbReference type="AlphaFoldDB" id="A0A1Y2M9K1"/>
<keyword evidence="2" id="KW-1185">Reference proteome</keyword>
<reference evidence="1 2" key="1">
    <citation type="journal article" date="2017" name="Genome Announc.">
        <title>Genome sequence of the saprophytic ascomycete Epicoccum nigrum ICMP 19927 strain isolated from New Zealand.</title>
        <authorList>
            <person name="Fokin M."/>
            <person name="Fleetwood D."/>
            <person name="Weir B.S."/>
            <person name="Villas-Boas S.G."/>
        </authorList>
    </citation>
    <scope>NUCLEOTIDE SEQUENCE [LARGE SCALE GENOMIC DNA]</scope>
    <source>
        <strain evidence="1 2">ICMP 19927</strain>
    </source>
</reference>
<gene>
    <name evidence="1" type="ORF">B5807_03046</name>
</gene>
<dbReference type="InParanoid" id="A0A1Y2M9K1"/>
<organism evidence="1 2">
    <name type="scientific">Epicoccum nigrum</name>
    <name type="common">Soil fungus</name>
    <name type="synonym">Epicoccum purpurascens</name>
    <dbReference type="NCBI Taxonomy" id="105696"/>
    <lineage>
        <taxon>Eukaryota</taxon>
        <taxon>Fungi</taxon>
        <taxon>Dikarya</taxon>
        <taxon>Ascomycota</taxon>
        <taxon>Pezizomycotina</taxon>
        <taxon>Dothideomycetes</taxon>
        <taxon>Pleosporomycetidae</taxon>
        <taxon>Pleosporales</taxon>
        <taxon>Pleosporineae</taxon>
        <taxon>Didymellaceae</taxon>
        <taxon>Epicoccum</taxon>
    </lineage>
</organism>
<sequence length="101" mass="11326">MSGYLIKHAQTASYQPAISYTGFVLATRDSSIKWLSTTLSAIFTDRIKKFPPLEGSFHRSVDTKMRRANDMCGTAKPCSISLIPTSFQIPFRESHAKARRV</sequence>
<dbReference type="Proteomes" id="UP000193240">
    <property type="component" value="Unassembled WGS sequence"/>
</dbReference>
<proteinExistence type="predicted"/>
<evidence type="ECO:0000313" key="2">
    <source>
        <dbReference type="Proteomes" id="UP000193240"/>
    </source>
</evidence>